<gene>
    <name evidence="2" type="ORF">HAX54_040517</name>
</gene>
<dbReference type="EMBL" id="JACEIK010005736">
    <property type="protein sequence ID" value="MCE0482115.1"/>
    <property type="molecule type" value="Genomic_DNA"/>
</dbReference>
<name>A0ABS8VP36_DATST</name>
<proteinExistence type="predicted"/>
<dbReference type="Proteomes" id="UP000823775">
    <property type="component" value="Unassembled WGS sequence"/>
</dbReference>
<evidence type="ECO:0000313" key="3">
    <source>
        <dbReference type="Proteomes" id="UP000823775"/>
    </source>
</evidence>
<accession>A0ABS8VP36</accession>
<sequence length="76" mass="8691">MLNSYSLVSYWLGPSNLESPQYLAHDSHSSLVVYATPMTSLIIIDPILTGIWNVVDPWGNFKYRYLRPVYCSDSFS</sequence>
<feature type="transmembrane region" description="Helical" evidence="1">
    <location>
        <begin position="31"/>
        <end position="55"/>
    </location>
</feature>
<keyword evidence="1" id="KW-1133">Transmembrane helix</keyword>
<reference evidence="2 3" key="1">
    <citation type="journal article" date="2021" name="BMC Genomics">
        <title>Datura genome reveals duplications of psychoactive alkaloid biosynthetic genes and high mutation rate following tissue culture.</title>
        <authorList>
            <person name="Rajewski A."/>
            <person name="Carter-House D."/>
            <person name="Stajich J."/>
            <person name="Litt A."/>
        </authorList>
    </citation>
    <scope>NUCLEOTIDE SEQUENCE [LARGE SCALE GENOMIC DNA]</scope>
    <source>
        <strain evidence="2">AR-01</strain>
    </source>
</reference>
<evidence type="ECO:0000313" key="2">
    <source>
        <dbReference type="EMBL" id="MCE0482115.1"/>
    </source>
</evidence>
<feature type="non-terminal residue" evidence="2">
    <location>
        <position position="76"/>
    </location>
</feature>
<keyword evidence="1" id="KW-0472">Membrane</keyword>
<comment type="caution">
    <text evidence="2">The sequence shown here is derived from an EMBL/GenBank/DDBJ whole genome shotgun (WGS) entry which is preliminary data.</text>
</comment>
<keyword evidence="3" id="KW-1185">Reference proteome</keyword>
<protein>
    <submittedName>
        <fullName evidence="2">Uncharacterized protein</fullName>
    </submittedName>
</protein>
<evidence type="ECO:0000256" key="1">
    <source>
        <dbReference type="SAM" id="Phobius"/>
    </source>
</evidence>
<keyword evidence="1" id="KW-0812">Transmembrane</keyword>
<organism evidence="2 3">
    <name type="scientific">Datura stramonium</name>
    <name type="common">Jimsonweed</name>
    <name type="synonym">Common thornapple</name>
    <dbReference type="NCBI Taxonomy" id="4076"/>
    <lineage>
        <taxon>Eukaryota</taxon>
        <taxon>Viridiplantae</taxon>
        <taxon>Streptophyta</taxon>
        <taxon>Embryophyta</taxon>
        <taxon>Tracheophyta</taxon>
        <taxon>Spermatophyta</taxon>
        <taxon>Magnoliopsida</taxon>
        <taxon>eudicotyledons</taxon>
        <taxon>Gunneridae</taxon>
        <taxon>Pentapetalae</taxon>
        <taxon>asterids</taxon>
        <taxon>lamiids</taxon>
        <taxon>Solanales</taxon>
        <taxon>Solanaceae</taxon>
        <taxon>Solanoideae</taxon>
        <taxon>Datureae</taxon>
        <taxon>Datura</taxon>
    </lineage>
</organism>